<protein>
    <submittedName>
        <fullName evidence="1">Uncharacterized protein</fullName>
    </submittedName>
</protein>
<sequence length="67" mass="7630">MSGVVPVMYLTLNLPFFITHRDKARNLLLFKAQICLKSTLNNITMYLRDLLFSHIPEPSGHVGELSN</sequence>
<accession>A0A974HN45</accession>
<dbReference type="AlphaFoldDB" id="A0A974HN45"/>
<gene>
    <name evidence="1" type="ORF">XELAEV_18022098mg</name>
</gene>
<organism evidence="1 2">
    <name type="scientific">Xenopus laevis</name>
    <name type="common">African clawed frog</name>
    <dbReference type="NCBI Taxonomy" id="8355"/>
    <lineage>
        <taxon>Eukaryota</taxon>
        <taxon>Metazoa</taxon>
        <taxon>Chordata</taxon>
        <taxon>Craniata</taxon>
        <taxon>Vertebrata</taxon>
        <taxon>Euteleostomi</taxon>
        <taxon>Amphibia</taxon>
        <taxon>Batrachia</taxon>
        <taxon>Anura</taxon>
        <taxon>Pipoidea</taxon>
        <taxon>Pipidae</taxon>
        <taxon>Xenopodinae</taxon>
        <taxon>Xenopus</taxon>
        <taxon>Xenopus</taxon>
    </lineage>
</organism>
<reference evidence="2" key="1">
    <citation type="journal article" date="2016" name="Nature">
        <title>Genome evolution in the allotetraploid frog Xenopus laevis.</title>
        <authorList>
            <person name="Session A.M."/>
            <person name="Uno Y."/>
            <person name="Kwon T."/>
            <person name="Chapman J.A."/>
            <person name="Toyoda A."/>
            <person name="Takahashi S."/>
            <person name="Fukui A."/>
            <person name="Hikosaka A."/>
            <person name="Suzuki A."/>
            <person name="Kondo M."/>
            <person name="van Heeringen S.J."/>
            <person name="Quigley I."/>
            <person name="Heinz S."/>
            <person name="Ogino H."/>
            <person name="Ochi H."/>
            <person name="Hellsten U."/>
            <person name="Lyons J.B."/>
            <person name="Simakov O."/>
            <person name="Putnam N."/>
            <person name="Stites J."/>
            <person name="Kuroki Y."/>
            <person name="Tanaka T."/>
            <person name="Michiue T."/>
            <person name="Watanabe M."/>
            <person name="Bogdanovic O."/>
            <person name="Lister R."/>
            <person name="Georgiou G."/>
            <person name="Paranjpe S.S."/>
            <person name="van Kruijsbergen I."/>
            <person name="Shu S."/>
            <person name="Carlson J."/>
            <person name="Kinoshita T."/>
            <person name="Ohta Y."/>
            <person name="Mawaribuchi S."/>
            <person name="Jenkins J."/>
            <person name="Grimwood J."/>
            <person name="Schmutz J."/>
            <person name="Mitros T."/>
            <person name="Mozaffari S.V."/>
            <person name="Suzuki Y."/>
            <person name="Haramoto Y."/>
            <person name="Yamamoto T.S."/>
            <person name="Takagi C."/>
            <person name="Heald R."/>
            <person name="Miller K."/>
            <person name="Haudenschild C."/>
            <person name="Kitzman J."/>
            <person name="Nakayama T."/>
            <person name="Izutsu Y."/>
            <person name="Robert J."/>
            <person name="Fortriede J."/>
            <person name="Burns K."/>
            <person name="Lotay V."/>
            <person name="Karimi K."/>
            <person name="Yasuoka Y."/>
            <person name="Dichmann D.S."/>
            <person name="Flajnik M.F."/>
            <person name="Houston D.W."/>
            <person name="Shendure J."/>
            <person name="DuPasquier L."/>
            <person name="Vize P.D."/>
            <person name="Zorn A.M."/>
            <person name="Ito M."/>
            <person name="Marcotte E.M."/>
            <person name="Wallingford J.B."/>
            <person name="Ito Y."/>
            <person name="Asashima M."/>
            <person name="Ueno N."/>
            <person name="Matsuda Y."/>
            <person name="Veenstra G.J."/>
            <person name="Fujiyama A."/>
            <person name="Harland R.M."/>
            <person name="Taira M."/>
            <person name="Rokhsar D.S."/>
        </authorList>
    </citation>
    <scope>NUCLEOTIDE SEQUENCE [LARGE SCALE GENOMIC DNA]</scope>
    <source>
        <strain evidence="2">J</strain>
    </source>
</reference>
<evidence type="ECO:0000313" key="1">
    <source>
        <dbReference type="EMBL" id="OCT83960.1"/>
    </source>
</evidence>
<dbReference type="EMBL" id="CM004472">
    <property type="protein sequence ID" value="OCT83960.1"/>
    <property type="molecule type" value="Genomic_DNA"/>
</dbReference>
<proteinExistence type="predicted"/>
<name>A0A974HN45_XENLA</name>
<evidence type="ECO:0000313" key="2">
    <source>
        <dbReference type="Proteomes" id="UP000694892"/>
    </source>
</evidence>
<dbReference type="Proteomes" id="UP000694892">
    <property type="component" value="Chromosome 4L"/>
</dbReference>